<sequence>MAYDASPSWSGFNYQGKVALFHTLSMINAKPVDYDFKSYTLTLEKTEDFEIAEGGKTLSYHQVKAYQLPSYSKYSEALIGIMLELYNSKGTKGFLHTWKKVNSKQGKRDLIESICSDFLEIVSEYNNGPKIPGKSLIEKAASKEKSIPKKAAIIRIALPGMSETDIELILNSIGKKEDDSISRFSLYEYPDGQKCCDLEEINKKIKHELSIAFKNRKIITTDQQLSNAFHFFLGKIDQHIIRRHKNEEKSPISISFSLISSILNHDFENISTEYLAYQFKDEFLALFDEFMGDDESYSAPLDDNECNLHSVRNTLSTLAATELWSYFRSFCPHEYIESSNNISNALNISKDGIRFVLLKIFNTISHKTANHDPIRARLTYRSSAQPPEYYLPTTILSQYSSAKIAKKIFENPNMTEILYEVGTLIYDGEHITKLSDAILKHTTPPTELEADPRSKRDAILDSIRLVPITHAKAELDAN</sequence>
<dbReference type="EMBL" id="LT599584">
    <property type="protein sequence ID" value="SBW84897.1"/>
    <property type="molecule type" value="Genomic_DNA"/>
</dbReference>
<dbReference type="InterPro" id="IPR046920">
    <property type="entry name" value="ABC-3C_CTD1"/>
</dbReference>
<organism evidence="2 3">
    <name type="scientific">Pseudomonas veronii 1YdBTEX2</name>
    <dbReference type="NCBI Taxonomy" id="1295141"/>
    <lineage>
        <taxon>Bacteria</taxon>
        <taxon>Pseudomonadati</taxon>
        <taxon>Pseudomonadota</taxon>
        <taxon>Gammaproteobacteria</taxon>
        <taxon>Pseudomonadales</taxon>
        <taxon>Pseudomonadaceae</taxon>
        <taxon>Pseudomonas</taxon>
    </lineage>
</organism>
<evidence type="ECO:0000313" key="2">
    <source>
        <dbReference type="EMBL" id="SBW84897.1"/>
    </source>
</evidence>
<gene>
    <name evidence="2" type="ORF">PVE_R2G0872</name>
</gene>
<accession>A0A1D3K9B7</accession>
<evidence type="ECO:0000259" key="1">
    <source>
        <dbReference type="Pfam" id="PF20276"/>
    </source>
</evidence>
<feature type="domain" description="ABC-three component systems C-terminal" evidence="1">
    <location>
        <begin position="185"/>
        <end position="427"/>
    </location>
</feature>
<proteinExistence type="predicted"/>
<name>A0A1D3K9B7_PSEVE</name>
<dbReference type="Proteomes" id="UP000245431">
    <property type="component" value="Chromosome PVE_r2"/>
</dbReference>
<protein>
    <recommendedName>
        <fullName evidence="1">ABC-three component systems C-terminal domain-containing protein</fullName>
    </recommendedName>
</protein>
<evidence type="ECO:0000313" key="3">
    <source>
        <dbReference type="Proteomes" id="UP000245431"/>
    </source>
</evidence>
<reference evidence="3" key="1">
    <citation type="submission" date="2016-07" db="EMBL/GenBank/DDBJ databases">
        <authorList>
            <person name="Florea S."/>
            <person name="Webb J.S."/>
            <person name="Jaromczyk J."/>
            <person name="Schardl C.L."/>
        </authorList>
    </citation>
    <scope>NUCLEOTIDE SEQUENCE [LARGE SCALE GENOMIC DNA]</scope>
    <source>
        <strain evidence="3">1YdBTEX2</strain>
    </source>
</reference>
<dbReference type="AlphaFoldDB" id="A0A1D3K9B7"/>
<dbReference type="Pfam" id="PF20276">
    <property type="entry name" value="CTD1"/>
    <property type="match status" value="1"/>
</dbReference>